<dbReference type="GO" id="GO:0005829">
    <property type="term" value="C:cytosol"/>
    <property type="evidence" value="ECO:0007669"/>
    <property type="project" value="TreeGrafter"/>
</dbReference>
<accession>A0A9W7EE55</accession>
<feature type="compositionally biased region" description="Polar residues" evidence="1">
    <location>
        <begin position="49"/>
        <end position="73"/>
    </location>
</feature>
<dbReference type="InterPro" id="IPR018200">
    <property type="entry name" value="USP_CS"/>
</dbReference>
<feature type="region of interest" description="Disordered" evidence="1">
    <location>
        <begin position="23"/>
        <end position="144"/>
    </location>
</feature>
<dbReference type="PROSITE" id="PS00973">
    <property type="entry name" value="USP_2"/>
    <property type="match status" value="1"/>
</dbReference>
<feature type="compositionally biased region" description="Polar residues" evidence="1">
    <location>
        <begin position="130"/>
        <end position="144"/>
    </location>
</feature>
<dbReference type="GO" id="GO:0016579">
    <property type="term" value="P:protein deubiquitination"/>
    <property type="evidence" value="ECO:0007669"/>
    <property type="project" value="InterPro"/>
</dbReference>
<feature type="region of interest" description="Disordered" evidence="1">
    <location>
        <begin position="949"/>
        <end position="973"/>
    </location>
</feature>
<gene>
    <name evidence="3" type="ORF">TrLO_g12056</name>
</gene>
<reference evidence="4" key="1">
    <citation type="journal article" date="2023" name="Commun. Biol.">
        <title>Genome analysis of Parmales, the sister group of diatoms, reveals the evolutionary specialization of diatoms from phago-mixotrophs to photoautotrophs.</title>
        <authorList>
            <person name="Ban H."/>
            <person name="Sato S."/>
            <person name="Yoshikawa S."/>
            <person name="Yamada K."/>
            <person name="Nakamura Y."/>
            <person name="Ichinomiya M."/>
            <person name="Sato N."/>
            <person name="Blanc-Mathieu R."/>
            <person name="Endo H."/>
            <person name="Kuwata A."/>
            <person name="Ogata H."/>
        </authorList>
    </citation>
    <scope>NUCLEOTIDE SEQUENCE [LARGE SCALE GENOMIC DNA]</scope>
    <source>
        <strain evidence="4">NIES 3700</strain>
    </source>
</reference>
<dbReference type="Proteomes" id="UP001165122">
    <property type="component" value="Unassembled WGS sequence"/>
</dbReference>
<feature type="compositionally biased region" description="Low complexity" evidence="1">
    <location>
        <begin position="79"/>
        <end position="110"/>
    </location>
</feature>
<feature type="compositionally biased region" description="Basic and acidic residues" evidence="1">
    <location>
        <begin position="34"/>
        <end position="46"/>
    </location>
</feature>
<name>A0A9W7EE55_9STRA</name>
<feature type="region of interest" description="Disordered" evidence="1">
    <location>
        <begin position="238"/>
        <end position="267"/>
    </location>
</feature>
<dbReference type="Gene3D" id="3.90.70.10">
    <property type="entry name" value="Cysteine proteinases"/>
    <property type="match status" value="1"/>
</dbReference>
<dbReference type="GO" id="GO:0031647">
    <property type="term" value="P:regulation of protein stability"/>
    <property type="evidence" value="ECO:0007669"/>
    <property type="project" value="TreeGrafter"/>
</dbReference>
<evidence type="ECO:0000313" key="3">
    <source>
        <dbReference type="EMBL" id="GMH73108.1"/>
    </source>
</evidence>
<dbReference type="InterPro" id="IPR028889">
    <property type="entry name" value="USP"/>
</dbReference>
<keyword evidence="4" id="KW-1185">Reference proteome</keyword>
<protein>
    <recommendedName>
        <fullName evidence="2">USP domain-containing protein</fullName>
    </recommendedName>
</protein>
<proteinExistence type="predicted"/>
<dbReference type="PANTHER" id="PTHR24006:SF644">
    <property type="entry name" value="UBIQUITIN CARBOXYL-TERMINAL HYDROLASE 7"/>
    <property type="match status" value="1"/>
</dbReference>
<comment type="caution">
    <text evidence="3">The sequence shown here is derived from an EMBL/GenBank/DDBJ whole genome shotgun (WGS) entry which is preliminary data.</text>
</comment>
<dbReference type="EMBL" id="BRXW01000665">
    <property type="protein sequence ID" value="GMH73108.1"/>
    <property type="molecule type" value="Genomic_DNA"/>
</dbReference>
<dbReference type="GO" id="GO:0005634">
    <property type="term" value="C:nucleus"/>
    <property type="evidence" value="ECO:0007669"/>
    <property type="project" value="TreeGrafter"/>
</dbReference>
<dbReference type="InterPro" id="IPR001394">
    <property type="entry name" value="Peptidase_C19_UCH"/>
</dbReference>
<sequence>MERKPNLSLKECKMAILEERRVDYIASTSGDPDQTQHADQNGDHDAPQNGEQNGHHYSSSNPGSDPTLGSSNAFYGLDNETQTPPNPNPNLSQPENLSQSSSSTATIHSSVLPPLQNQHPPPSCSSSPSLTLNRPSSQIVSNETSQVQTSTTAYNSHSVILLDLTHILSLYTAVQQGLDPIQGLNQGLDEGEVQQQVPFTAFKLHPEDLECVPESMLPYSNNTSSPSNPLWDTVDDNHPPHIFPRNSNSDIGRTRSHNQSNELQRNNYMNDSLVSDVSYPANTDSFGVENPLWNNSSSQNQYSQRDFRNQNRACINTVSTSNTSQYQIPTISTPIFNVYSQPFTLTLQPTDDTVNFHLTYLGSVPFPKMDITLTLSNQPPTLDSYEFDNKFNKARSAFNHITIEELRVLIESENFSKSEKQILRIELSLQPHPPKPKYAGLKNQGATCYISSLIQMLYHLKFFRKQVFEKCLLANNSVLKGLGLTFYKLARTESADTMALTTAFGWGIAEGFVQHDLHELNRILLDKLEKVMNLEWWEFKDVMRIKCTDVDYGSKRVEGASDLGLDVEGCESLEASLEKFVEKEQMDGDNKYDAGPLHGKQDAEMWHSLSSPPKVLLIHLKRFAFDYNTMSRSKVTSNMEFPVEIDLQPYCDDSAGNSEKFYHLYSVVIHKGSVESGHYFTYIRPKPESYKPNYTGAEWFQFNDEDVRSCWEEEVLRVGKTGAYMLCYIAEDAIEEVLGTSSENENGGGGEEEEELPPNWDAFYQNEMQSIKKKRKAQQQPPPPLDTNLVFFNDSDINAHFKDLSIATTTRDGELWGGEVSLDFFKQKPPHKLKGGLNAYEILLLASTTLQLPVKNIVVWCCKIHEGLKKDEPTNVVARVVRVDRVICSGCLQDLFPEEEGNFMNYTIDRLVQKTSRFFYVDVMDDELTTQPKSLFTDPPLFGFVTNKVYSPPKSPPPKEEKEEPSDSDSDSGSYNFRAWYATAHNEAEDDPQSFFDRCCEVPFPQKLYFFISLVETGANQFGFELVGKCVLNQETPLRCGQVEAIVADVGGPTGAWIYGYDHYSHDKEKNLQPVAITPRKKSRAVEEEVAQVIIFQDPVPGFPTMFTGNSKKDTEMGRNVRCLICEGSKRTTFKALPVTWSDGKGKPTTVLLNRDYTIAEAEESLNGILGSDVKLFTALEHAGKLAPKLHIGFSVTQALSDLFGKEGAFFYAEQVKGVKVAMWNDQGLTIENVDVDQWMSAEDIKSKLPQSNLWRLLYLRENELVETVRPKESLQAYSSHFEDNRAHHCPQAKISMLDSGALEYNFEGRKGAVEGVVFVAEPIERVAVEEEEGTSPSVVPVVIEIGAEDNGSWKRVGVPILTYIRKEVDTGKVLGERIVQRTGLQFDTMWVLGDQAGTKGGNHVWDDGEVGMDPVNECTLLWTYLKSESSVYRSFGRGAGSETLGILGMKALPHGMTPVDYDKIPRVGFHLSESALVDFRASRAKFMQSEGVNFDEKGEPLLGKDRGIKKRKTGIDIRDRSGSI</sequence>
<dbReference type="Pfam" id="PF00443">
    <property type="entry name" value="UCH"/>
    <property type="match status" value="1"/>
</dbReference>
<dbReference type="PROSITE" id="PS00972">
    <property type="entry name" value="USP_1"/>
    <property type="match status" value="1"/>
</dbReference>
<dbReference type="OrthoDB" id="289038at2759"/>
<dbReference type="GO" id="GO:0004843">
    <property type="term" value="F:cysteine-type deubiquitinase activity"/>
    <property type="evidence" value="ECO:0007669"/>
    <property type="project" value="InterPro"/>
</dbReference>
<evidence type="ECO:0000313" key="4">
    <source>
        <dbReference type="Proteomes" id="UP001165122"/>
    </source>
</evidence>
<dbReference type="SUPFAM" id="SSF54001">
    <property type="entry name" value="Cysteine proteinases"/>
    <property type="match status" value="1"/>
</dbReference>
<feature type="compositionally biased region" description="Polar residues" evidence="1">
    <location>
        <begin position="245"/>
        <end position="267"/>
    </location>
</feature>
<dbReference type="InterPro" id="IPR038765">
    <property type="entry name" value="Papain-like_cys_pep_sf"/>
</dbReference>
<dbReference type="PANTHER" id="PTHR24006">
    <property type="entry name" value="UBIQUITIN CARBOXYL-TERMINAL HYDROLASE"/>
    <property type="match status" value="1"/>
</dbReference>
<evidence type="ECO:0000259" key="2">
    <source>
        <dbReference type="PROSITE" id="PS50235"/>
    </source>
</evidence>
<evidence type="ECO:0000256" key="1">
    <source>
        <dbReference type="SAM" id="MobiDB-lite"/>
    </source>
</evidence>
<dbReference type="InterPro" id="IPR050164">
    <property type="entry name" value="Peptidase_C19"/>
</dbReference>
<feature type="domain" description="USP" evidence="2">
    <location>
        <begin position="439"/>
        <end position="731"/>
    </location>
</feature>
<organism evidence="3 4">
    <name type="scientific">Triparma laevis f. longispina</name>
    <dbReference type="NCBI Taxonomy" id="1714387"/>
    <lineage>
        <taxon>Eukaryota</taxon>
        <taxon>Sar</taxon>
        <taxon>Stramenopiles</taxon>
        <taxon>Ochrophyta</taxon>
        <taxon>Bolidophyceae</taxon>
        <taxon>Parmales</taxon>
        <taxon>Triparmaceae</taxon>
        <taxon>Triparma</taxon>
    </lineage>
</organism>
<dbReference type="PROSITE" id="PS50235">
    <property type="entry name" value="USP_3"/>
    <property type="match status" value="1"/>
</dbReference>